<evidence type="ECO:0000256" key="4">
    <source>
        <dbReference type="SAM" id="MobiDB-lite"/>
    </source>
</evidence>
<keyword evidence="2" id="KW-0342">GTP-binding</keyword>
<feature type="region of interest" description="Disordered" evidence="4">
    <location>
        <begin position="1"/>
        <end position="71"/>
    </location>
</feature>
<dbReference type="KEGG" id="ngr:NAEGRDRAFT_50879"/>
<protein>
    <submittedName>
        <fullName evidence="5">Ras family small GTPase</fullName>
    </submittedName>
</protein>
<gene>
    <name evidence="5" type="ORF">NAEGRDRAFT_50879</name>
</gene>
<dbReference type="GeneID" id="8851312"/>
<dbReference type="SUPFAM" id="SSF52540">
    <property type="entry name" value="P-loop containing nucleoside triphosphate hydrolases"/>
    <property type="match status" value="2"/>
</dbReference>
<dbReference type="VEuPathDB" id="AmoebaDB:NAEGRDRAFT_50879"/>
<dbReference type="Pfam" id="PF12796">
    <property type="entry name" value="Ank_2"/>
    <property type="match status" value="1"/>
</dbReference>
<organism evidence="6">
    <name type="scientific">Naegleria gruberi</name>
    <name type="common">Amoeba</name>
    <dbReference type="NCBI Taxonomy" id="5762"/>
    <lineage>
        <taxon>Eukaryota</taxon>
        <taxon>Discoba</taxon>
        <taxon>Heterolobosea</taxon>
        <taxon>Tetramitia</taxon>
        <taxon>Eutetramitia</taxon>
        <taxon>Vahlkampfiidae</taxon>
        <taxon>Naegleria</taxon>
    </lineage>
</organism>
<dbReference type="InterPro" id="IPR001806">
    <property type="entry name" value="Small_GTPase"/>
</dbReference>
<dbReference type="SMART" id="SM00173">
    <property type="entry name" value="RAS"/>
    <property type="match status" value="1"/>
</dbReference>
<dbReference type="STRING" id="5762.D2VMY1"/>
<evidence type="ECO:0000313" key="6">
    <source>
        <dbReference type="Proteomes" id="UP000006671"/>
    </source>
</evidence>
<dbReference type="GO" id="GO:0016020">
    <property type="term" value="C:membrane"/>
    <property type="evidence" value="ECO:0007669"/>
    <property type="project" value="InterPro"/>
</dbReference>
<dbReference type="SMART" id="SM00174">
    <property type="entry name" value="RHO"/>
    <property type="match status" value="1"/>
</dbReference>
<dbReference type="Pfam" id="PF00071">
    <property type="entry name" value="Ras"/>
    <property type="match status" value="2"/>
</dbReference>
<dbReference type="PROSITE" id="PS51421">
    <property type="entry name" value="RAS"/>
    <property type="match status" value="1"/>
</dbReference>
<sequence length="865" mass="98556">MSTSLEKRTFQSTDMIQDDHQQEASHYPQQQHQQRYENSLEGSTLEETNEGGNHSFETQQGSSASGGAAADYLDPNMQHARQRLSEIHEKMESVLNNYLELVVLGSEASGKSSIIHQYISKQFTEEYVPTVTEHYYKTIYFDNDSITLNINECGGRSEFKQLQHQFIADGNAFLIVCSVLDDPEQCQSMIDEIVNQINNRSSTNLDNQQSIGNVDQTPIVIILNKSDILESQEKYLDILDEEDMQKARSVHSLVEKKALQYKLPFVSCNARDFNQVNDIFNIYLLKELMKKQKPIETTKIVQNVDVENQLKQYARENKQDLLLDLLSTNRPTEECFKKLLFISILHEDASLLGELIHINKKDHFVKEELSRIEMLVDEESHFKANLLLFALMENNRKAYKLLKEEGLRLKASKLPKQQNLLLIVLQSLEVDQGGEDEGLDFSSDSENYSHERDVYLTDLALEIFSEQEKELSAYVNDPCVIEDEVRYPLHYAIDLKSYLIAEWLLRHNANVDVRDFSGRTPLHRAIESGQVKLARLLLNAKANHQLTVKAESPRFVEKSIDRIISEECPSSLKEKIIALLTSFGYQATPSDAKLIELTSPKVATPSKIEKNVSFFKNLLKFTFTTGKQEGVSYINDLSYSFILGDSTDYTSKLDNTNIVNGNQHVTLLFQSKKLSSTVKVEVSGSGDITVTKALPDEIEVFVGGPPLVGKSRLLNNYVQGTITEQDPNSEEELYLKELKVYDQVVKVNLLDMNGDDEEYLDERIFSSNAFVLVCSEEQKNSIVAINELIEEILFVKRVDISQIPIVIVQNRSGNSTDHSLEERAKQLNVPYCYVSAKSNDELANLFENVLIRQLIQKQSPLKQFY</sequence>
<dbReference type="GO" id="GO:0007165">
    <property type="term" value="P:signal transduction"/>
    <property type="evidence" value="ECO:0007669"/>
    <property type="project" value="InterPro"/>
</dbReference>
<dbReference type="InParanoid" id="D2VMY1"/>
<feature type="repeat" description="ANK" evidence="3">
    <location>
        <begin position="517"/>
        <end position="549"/>
    </location>
</feature>
<dbReference type="SMART" id="SM00175">
    <property type="entry name" value="RAB"/>
    <property type="match status" value="1"/>
</dbReference>
<dbReference type="eggNOG" id="KOG0395">
    <property type="taxonomic scope" value="Eukaryota"/>
</dbReference>
<dbReference type="InterPro" id="IPR036770">
    <property type="entry name" value="Ankyrin_rpt-contain_sf"/>
</dbReference>
<dbReference type="AlphaFoldDB" id="D2VMY1"/>
<dbReference type="OrthoDB" id="20872at2759"/>
<dbReference type="Gene3D" id="1.25.40.20">
    <property type="entry name" value="Ankyrin repeat-containing domain"/>
    <property type="match status" value="1"/>
</dbReference>
<evidence type="ECO:0000256" key="3">
    <source>
        <dbReference type="PROSITE-ProRule" id="PRU00023"/>
    </source>
</evidence>
<reference evidence="5 6" key="1">
    <citation type="journal article" date="2010" name="Cell">
        <title>The genome of Naegleria gruberi illuminates early eukaryotic versatility.</title>
        <authorList>
            <person name="Fritz-Laylin L.K."/>
            <person name="Prochnik S.E."/>
            <person name="Ginger M.L."/>
            <person name="Dacks J.B."/>
            <person name="Carpenter M.L."/>
            <person name="Field M.C."/>
            <person name="Kuo A."/>
            <person name="Paredez A."/>
            <person name="Chapman J."/>
            <person name="Pham J."/>
            <person name="Shu S."/>
            <person name="Neupane R."/>
            <person name="Cipriano M."/>
            <person name="Mancuso J."/>
            <person name="Tu H."/>
            <person name="Salamov A."/>
            <person name="Lindquist E."/>
            <person name="Shapiro H."/>
            <person name="Lucas S."/>
            <person name="Grigoriev I.V."/>
            <person name="Cande W.Z."/>
            <person name="Fulton C."/>
            <person name="Rokhsar D.S."/>
            <person name="Dawson S.C."/>
        </authorList>
    </citation>
    <scope>NUCLEOTIDE SEQUENCE [LARGE SCALE GENOMIC DNA]</scope>
    <source>
        <strain evidence="5 6">NEG-M</strain>
    </source>
</reference>
<dbReference type="SMART" id="SM00248">
    <property type="entry name" value="ANK"/>
    <property type="match status" value="2"/>
</dbReference>
<dbReference type="Gene3D" id="3.40.50.300">
    <property type="entry name" value="P-loop containing nucleotide triphosphate hydrolases"/>
    <property type="match status" value="2"/>
</dbReference>
<feature type="repeat" description="ANK" evidence="3">
    <location>
        <begin position="484"/>
        <end position="516"/>
    </location>
</feature>
<evidence type="ECO:0000256" key="2">
    <source>
        <dbReference type="ARBA" id="ARBA00023134"/>
    </source>
</evidence>
<evidence type="ECO:0000313" key="5">
    <source>
        <dbReference type="EMBL" id="EFC41901.1"/>
    </source>
</evidence>
<dbReference type="EMBL" id="GG738883">
    <property type="protein sequence ID" value="EFC41901.1"/>
    <property type="molecule type" value="Genomic_DNA"/>
</dbReference>
<keyword evidence="3" id="KW-0040">ANK repeat</keyword>
<dbReference type="PROSITE" id="PS50297">
    <property type="entry name" value="ANK_REP_REGION"/>
    <property type="match status" value="1"/>
</dbReference>
<dbReference type="SUPFAM" id="SSF48403">
    <property type="entry name" value="Ankyrin repeat"/>
    <property type="match status" value="1"/>
</dbReference>
<dbReference type="InterPro" id="IPR027417">
    <property type="entry name" value="P-loop_NTPase"/>
</dbReference>
<dbReference type="Proteomes" id="UP000006671">
    <property type="component" value="Unassembled WGS sequence"/>
</dbReference>
<dbReference type="InterPro" id="IPR020849">
    <property type="entry name" value="Small_GTPase_Ras-type"/>
</dbReference>
<feature type="compositionally biased region" description="Low complexity" evidence="4">
    <location>
        <begin position="61"/>
        <end position="70"/>
    </location>
</feature>
<dbReference type="OMA" id="DEESHFK"/>
<dbReference type="PANTHER" id="PTHR24070">
    <property type="entry name" value="RAS, DI-RAS, AND RHEB FAMILY MEMBERS OF SMALL GTPASE SUPERFAMILY"/>
    <property type="match status" value="1"/>
</dbReference>
<dbReference type="InterPro" id="IPR002110">
    <property type="entry name" value="Ankyrin_rpt"/>
</dbReference>
<dbReference type="PRINTS" id="PR00449">
    <property type="entry name" value="RASTRNSFRMNG"/>
</dbReference>
<keyword evidence="1" id="KW-0547">Nucleotide-binding</keyword>
<dbReference type="PROSITE" id="PS50088">
    <property type="entry name" value="ANK_REPEAT"/>
    <property type="match status" value="2"/>
</dbReference>
<keyword evidence="6" id="KW-1185">Reference proteome</keyword>
<dbReference type="GO" id="GO:0003924">
    <property type="term" value="F:GTPase activity"/>
    <property type="evidence" value="ECO:0007669"/>
    <property type="project" value="InterPro"/>
</dbReference>
<feature type="compositionally biased region" description="Polar residues" evidence="4">
    <location>
        <begin position="27"/>
        <end position="60"/>
    </location>
</feature>
<evidence type="ECO:0000256" key="1">
    <source>
        <dbReference type="ARBA" id="ARBA00022741"/>
    </source>
</evidence>
<dbReference type="GO" id="GO:0005525">
    <property type="term" value="F:GTP binding"/>
    <property type="evidence" value="ECO:0007669"/>
    <property type="project" value="UniProtKB-KW"/>
</dbReference>
<dbReference type="PROSITE" id="PS51419">
    <property type="entry name" value="RAB"/>
    <property type="match status" value="1"/>
</dbReference>
<proteinExistence type="predicted"/>
<name>D2VMY1_NAEGR</name>
<accession>D2VMY1</accession>
<dbReference type="RefSeq" id="XP_002674645.1">
    <property type="nucleotide sequence ID" value="XM_002674599.1"/>
</dbReference>